<evidence type="ECO:0000313" key="1">
    <source>
        <dbReference type="EMBL" id="WVX67470.1"/>
    </source>
</evidence>
<gene>
    <name evidence="1" type="ORF">Bealeia1_01676</name>
</gene>
<keyword evidence="2" id="KW-1185">Reference proteome</keyword>
<dbReference type="Proteomes" id="UP001330434">
    <property type="component" value="Chromosome"/>
</dbReference>
<organism evidence="1 2">
    <name type="scientific">Candidatus Bealeia paramacronuclearis</name>
    <dbReference type="NCBI Taxonomy" id="1921001"/>
    <lineage>
        <taxon>Bacteria</taxon>
        <taxon>Pseudomonadati</taxon>
        <taxon>Pseudomonadota</taxon>
        <taxon>Alphaproteobacteria</taxon>
        <taxon>Holosporales</taxon>
        <taxon>Holosporaceae</taxon>
        <taxon>Candidatus Bealeia</taxon>
    </lineage>
</organism>
<accession>A0ABZ2C8G0</accession>
<name>A0ABZ2C8G0_9PROT</name>
<proteinExistence type="predicted"/>
<dbReference type="PANTHER" id="PTHR35566">
    <property type="entry name" value="BLR3599 PROTEIN"/>
    <property type="match status" value="1"/>
</dbReference>
<dbReference type="NCBIfam" id="TIGR03353">
    <property type="entry name" value="VI_chp_4"/>
    <property type="match status" value="1"/>
</dbReference>
<protein>
    <submittedName>
        <fullName evidence="1">Type VI secretion system baseplate subunit TssK</fullName>
    </submittedName>
</protein>
<evidence type="ECO:0000313" key="2">
    <source>
        <dbReference type="Proteomes" id="UP001330434"/>
    </source>
</evidence>
<reference evidence="1 2" key="1">
    <citation type="journal article" date="2024" name="Environ. Microbiol.">
        <title>Novel evolutionary insights on the interactions of the Holosporales (Alphaproteobacteria) with eukaryotic hosts from comparative genomics.</title>
        <authorList>
            <person name="Giovannini M."/>
            <person name="Petroni G."/>
            <person name="Castelli M."/>
        </authorList>
    </citation>
    <scope>NUCLEOTIDE SEQUENCE [LARGE SCALE GENOMIC DNA]</scope>
    <source>
        <strain evidence="1 2">US_Bl 15I1</strain>
    </source>
</reference>
<dbReference type="EMBL" id="CP133270">
    <property type="protein sequence ID" value="WVX67470.1"/>
    <property type="molecule type" value="Genomic_DNA"/>
</dbReference>
<dbReference type="Pfam" id="PF05936">
    <property type="entry name" value="T6SS_VasE"/>
    <property type="match status" value="1"/>
</dbReference>
<dbReference type="PANTHER" id="PTHR35566:SF1">
    <property type="entry name" value="TYPE VI SECRETION SYSTEM BASEPLATE COMPONENT TSSK1"/>
    <property type="match status" value="1"/>
</dbReference>
<sequence length="448" mass="49924">MLASAQSLPDPIQWHEGMLLVPQHFQQYDLRHQQILNFHLNHMAAFYWGVESQVFDDALLASGKCRLLSFNGVLPDGTLIDALPSSTPYLEADLTALSAEFQAGSLNVYLCLPQLKGNTSDILGQLPRYRSIPGNNVVDLNTGDSPVMIPRLEYKLELIVGNSPPAQYVSLPIARIKYDGKNYAFDAYQSPLLRVTTSTQLWQICDQMSSSIRSKLGYIQQKMQSIGQNSDLIGTLRQLDTVRTQMLSSLLIFEAVQQINEAHPFYLYCALCGIAGTVGGISHDAIPSRFSAYNHGDPLASFMEVITYIQRVLNQIQESYSILSFSKEDRIFSLQLQSSWESNQMAIGVQGASGMSDGDVIKWINNALIATESNVDAAREARILGASRRIVDFVPQMDLIPPQGIKLVLVDVDPKFIDFKDTLQIFNVSDNALMRPLELILYRPQQKG</sequence>
<dbReference type="RefSeq" id="WP_338453532.1">
    <property type="nucleotide sequence ID" value="NZ_CP133270.1"/>
</dbReference>
<dbReference type="InterPro" id="IPR010263">
    <property type="entry name" value="T6SS_TssK"/>
</dbReference>